<dbReference type="EMBL" id="JACCKB010000167">
    <property type="protein sequence ID" value="NYZ69862.1"/>
    <property type="molecule type" value="Genomic_DNA"/>
</dbReference>
<reference evidence="3 4" key="1">
    <citation type="submission" date="2020-07" db="EMBL/GenBank/DDBJ databases">
        <title>Endozoicomonas sp. nov., isolated from sediment.</title>
        <authorList>
            <person name="Gu T."/>
        </authorList>
    </citation>
    <scope>NUCLEOTIDE SEQUENCE [LARGE SCALE GENOMIC DNA]</scope>
    <source>
        <strain evidence="3 4">SM1973</strain>
    </source>
</reference>
<evidence type="ECO:0000313" key="4">
    <source>
        <dbReference type="Proteomes" id="UP000569732"/>
    </source>
</evidence>
<evidence type="ECO:0000256" key="1">
    <source>
        <dbReference type="ARBA" id="ARBA00009981"/>
    </source>
</evidence>
<organism evidence="3 4">
    <name type="scientific">Spartinivicinus marinus</name>
    <dbReference type="NCBI Taxonomy" id="2994442"/>
    <lineage>
        <taxon>Bacteria</taxon>
        <taxon>Pseudomonadati</taxon>
        <taxon>Pseudomonadota</taxon>
        <taxon>Gammaproteobacteria</taxon>
        <taxon>Oceanospirillales</taxon>
        <taxon>Zooshikellaceae</taxon>
        <taxon>Spartinivicinus</taxon>
    </lineage>
</organism>
<dbReference type="RefSeq" id="WP_180571828.1">
    <property type="nucleotide sequence ID" value="NZ_JACCKB010000167.1"/>
</dbReference>
<dbReference type="InterPro" id="IPR036165">
    <property type="entry name" value="YefM-like_sf"/>
</dbReference>
<evidence type="ECO:0000313" key="3">
    <source>
        <dbReference type="EMBL" id="NYZ69862.1"/>
    </source>
</evidence>
<evidence type="ECO:0008006" key="5">
    <source>
        <dbReference type="Google" id="ProtNLM"/>
    </source>
</evidence>
<comment type="similarity">
    <text evidence="1">Belongs to the phD/YefM antitoxin family.</text>
</comment>
<protein>
    <recommendedName>
        <fullName evidence="5">Type II toxin-antitoxin system prevent-host-death family antitoxin</fullName>
    </recommendedName>
</protein>
<accession>A0A853IDC5</accession>
<dbReference type="Proteomes" id="UP000569732">
    <property type="component" value="Unassembled WGS sequence"/>
</dbReference>
<name>A0A853IDC5_9GAMM</name>
<gene>
    <name evidence="3" type="ORF">H0A36_28010</name>
</gene>
<sequence length="92" mass="10055">MDWQHDSISATELARNMASVIDKVRVSGHSVYITKGSQTVAELSPPPKQGFPIEQLGSLLESLPSLGNDAQQMAEDLKDARSHADLPENPWD</sequence>
<evidence type="ECO:0000256" key="2">
    <source>
        <dbReference type="SAM" id="MobiDB-lite"/>
    </source>
</evidence>
<dbReference type="AlphaFoldDB" id="A0A853IDC5"/>
<feature type="region of interest" description="Disordered" evidence="2">
    <location>
        <begin position="68"/>
        <end position="92"/>
    </location>
</feature>
<comment type="caution">
    <text evidence="3">The sequence shown here is derived from an EMBL/GenBank/DDBJ whole genome shotgun (WGS) entry which is preliminary data.</text>
</comment>
<feature type="compositionally biased region" description="Basic and acidic residues" evidence="2">
    <location>
        <begin position="75"/>
        <end position="86"/>
    </location>
</feature>
<keyword evidence="4" id="KW-1185">Reference proteome</keyword>
<dbReference type="SUPFAM" id="SSF143120">
    <property type="entry name" value="YefM-like"/>
    <property type="match status" value="1"/>
</dbReference>
<proteinExistence type="inferred from homology"/>